<reference evidence="3" key="1">
    <citation type="journal article" date="2020" name="mSystems">
        <title>Genome- and Community-Level Interaction Insights into Carbon Utilization and Element Cycling Functions of Hydrothermarchaeota in Hydrothermal Sediment.</title>
        <authorList>
            <person name="Zhou Z."/>
            <person name="Liu Y."/>
            <person name="Xu W."/>
            <person name="Pan J."/>
            <person name="Luo Z.H."/>
            <person name="Li M."/>
        </authorList>
    </citation>
    <scope>NUCLEOTIDE SEQUENCE [LARGE SCALE GENOMIC DNA]</scope>
    <source>
        <strain evidence="3">SpSt-102</strain>
    </source>
</reference>
<keyword evidence="1" id="KW-0238">DNA-binding</keyword>
<dbReference type="SMART" id="SM00530">
    <property type="entry name" value="HTH_XRE"/>
    <property type="match status" value="1"/>
</dbReference>
<dbReference type="InterPro" id="IPR001387">
    <property type="entry name" value="Cro/C1-type_HTH"/>
</dbReference>
<dbReference type="GO" id="GO:0003677">
    <property type="term" value="F:DNA binding"/>
    <property type="evidence" value="ECO:0007669"/>
    <property type="project" value="UniProtKB-KW"/>
</dbReference>
<dbReference type="PANTHER" id="PTHR46558">
    <property type="entry name" value="TRACRIPTIONAL REGULATORY PROTEIN-RELATED-RELATED"/>
    <property type="match status" value="1"/>
</dbReference>
<dbReference type="Pfam" id="PF01381">
    <property type="entry name" value="HTH_3"/>
    <property type="match status" value="1"/>
</dbReference>
<feature type="domain" description="HTH cro/C1-type" evidence="2">
    <location>
        <begin position="4"/>
        <end position="58"/>
    </location>
</feature>
<dbReference type="SUPFAM" id="SSF47413">
    <property type="entry name" value="lambda repressor-like DNA-binding domains"/>
    <property type="match status" value="1"/>
</dbReference>
<sequence length="67" mass="7775">MTKLKILRKEKKLKAEDVARMLGISKSMVYEIERGTRRPGIDTALKISKLFGLSLEEVYSDFTKREK</sequence>
<proteinExistence type="predicted"/>
<accession>A0A7C5ZC01</accession>
<dbReference type="PROSITE" id="PS50943">
    <property type="entry name" value="HTH_CROC1"/>
    <property type="match status" value="1"/>
</dbReference>
<evidence type="ECO:0000256" key="1">
    <source>
        <dbReference type="ARBA" id="ARBA00023125"/>
    </source>
</evidence>
<gene>
    <name evidence="3" type="ORF">ENL71_00675</name>
</gene>
<dbReference type="InterPro" id="IPR010982">
    <property type="entry name" value="Lambda_DNA-bd_dom_sf"/>
</dbReference>
<dbReference type="AlphaFoldDB" id="A0A7C5ZC01"/>
<protein>
    <submittedName>
        <fullName evidence="3">XRE family transcriptional regulator</fullName>
    </submittedName>
</protein>
<dbReference type="Gene3D" id="1.10.260.40">
    <property type="entry name" value="lambda repressor-like DNA-binding domains"/>
    <property type="match status" value="1"/>
</dbReference>
<evidence type="ECO:0000313" key="3">
    <source>
        <dbReference type="EMBL" id="HHS01057.1"/>
    </source>
</evidence>
<organism evidence="3">
    <name type="scientific">Caldicellulosiruptor owensensis</name>
    <dbReference type="NCBI Taxonomy" id="55205"/>
    <lineage>
        <taxon>Bacteria</taxon>
        <taxon>Bacillati</taxon>
        <taxon>Bacillota</taxon>
        <taxon>Bacillota incertae sedis</taxon>
        <taxon>Caldicellulosiruptorales</taxon>
        <taxon>Caldicellulosiruptoraceae</taxon>
        <taxon>Caldicellulosiruptor</taxon>
    </lineage>
</organism>
<dbReference type="CDD" id="cd00093">
    <property type="entry name" value="HTH_XRE"/>
    <property type="match status" value="1"/>
</dbReference>
<comment type="caution">
    <text evidence="3">The sequence shown here is derived from an EMBL/GenBank/DDBJ whole genome shotgun (WGS) entry which is preliminary data.</text>
</comment>
<dbReference type="EMBL" id="DRUZ01000010">
    <property type="protein sequence ID" value="HHS01057.1"/>
    <property type="molecule type" value="Genomic_DNA"/>
</dbReference>
<dbReference type="PANTHER" id="PTHR46558:SF4">
    <property type="entry name" value="DNA-BIDING PHAGE PROTEIN"/>
    <property type="match status" value="1"/>
</dbReference>
<name>A0A7C5ZC01_9FIRM</name>
<evidence type="ECO:0000259" key="2">
    <source>
        <dbReference type="PROSITE" id="PS50943"/>
    </source>
</evidence>